<evidence type="ECO:0000256" key="4">
    <source>
        <dbReference type="HAMAP-Rule" id="MF_01909"/>
    </source>
</evidence>
<comment type="caution">
    <text evidence="6">The sequence shown here is derived from an EMBL/GenBank/DDBJ whole genome shotgun (WGS) entry which is preliminary data.</text>
</comment>
<dbReference type="PANTHER" id="PTHR13097">
    <property type="entry name" value="TRANSCRIPTION INITIATION FACTOR IIE, ALPHA SUBUNIT"/>
    <property type="match status" value="1"/>
</dbReference>
<comment type="function">
    <text evidence="4">Transcription factor that plays a role in the activation of archaeal genes transcribed by RNA polymerase. Facilitates transcription initiation by enhancing TATA-box recognition by TATA-box-binding protein (Tbp), and transcription factor B (Tfb) and RNA polymerase recruitment. Not absolutely required for transcription in vitro, but particularly important in cases where Tbp or Tfb function is not optimal. It dynamically alters the nucleic acid-binding properties of RNA polymerases by stabilizing the initiation complex and destabilizing elongation complexes. Seems to translocate with the RNA polymerase following initiation and acts by binding to the non template strand of the transcription bubble in elongation complexes.</text>
</comment>
<dbReference type="InterPro" id="IPR017919">
    <property type="entry name" value="TFIIE/TFIIEa_HTH"/>
</dbReference>
<keyword evidence="7" id="KW-1185">Reference proteome</keyword>
<dbReference type="Gene3D" id="1.10.10.10">
    <property type="entry name" value="Winged helix-like DNA-binding domain superfamily/Winged helix DNA-binding domain"/>
    <property type="match status" value="1"/>
</dbReference>
<evidence type="ECO:0000256" key="2">
    <source>
        <dbReference type="ARBA" id="ARBA00023125"/>
    </source>
</evidence>
<dbReference type="Pfam" id="PF02002">
    <property type="entry name" value="TFIIE_alpha"/>
    <property type="match status" value="1"/>
</dbReference>
<dbReference type="GO" id="GO:0006355">
    <property type="term" value="P:regulation of DNA-templated transcription"/>
    <property type="evidence" value="ECO:0007669"/>
    <property type="project" value="InterPro"/>
</dbReference>
<dbReference type="InterPro" id="IPR039997">
    <property type="entry name" value="TFE"/>
</dbReference>
<keyword evidence="3 4" id="KW-0804">Transcription</keyword>
<sequence length="171" mass="20189">MVDKYEDPFVRIASMIGGDEYLKVARSLLKAEDATDEEIASSTGLRINMVRKVLYDLFGKSLITGIRVKDERKGWFVYRWRTRREEVEHFIENQKKKIEERLQQRLDYENASDFYHCGNEDCPRVTFENALEGMFKCPSCGNVLNLKKNDKSKKAYQKKIDEIKKDMQQIF</sequence>
<dbReference type="GO" id="GO:0006367">
    <property type="term" value="P:transcription initiation at RNA polymerase II promoter"/>
    <property type="evidence" value="ECO:0007669"/>
    <property type="project" value="InterPro"/>
</dbReference>
<comment type="domain">
    <text evidence="4">The winged helix domain is involved in binding to DNA in the preinitiation complex.</text>
</comment>
<dbReference type="AlphaFoldDB" id="A0A081S5P4"/>
<feature type="domain" description="HTH TFE/IIEalpha-type" evidence="5">
    <location>
        <begin position="5"/>
        <end position="88"/>
    </location>
</feature>
<dbReference type="GO" id="GO:0003677">
    <property type="term" value="F:DNA binding"/>
    <property type="evidence" value="ECO:0007669"/>
    <property type="project" value="UniProtKB-KW"/>
</dbReference>
<dbReference type="PANTHER" id="PTHR13097:SF7">
    <property type="entry name" value="GENERAL TRANSCRIPTION FACTOR IIE SUBUNIT 1"/>
    <property type="match status" value="1"/>
</dbReference>
<dbReference type="FunFam" id="1.10.10.10:FF:000606">
    <property type="entry name" value="Transcription factor E"/>
    <property type="match status" value="1"/>
</dbReference>
<dbReference type="PIRSF" id="PIRSF006373">
    <property type="entry name" value="TF_E_archaea"/>
    <property type="match status" value="1"/>
</dbReference>
<comment type="subunit">
    <text evidence="4">Monomer. Interaction with RNA polymerase subunits RpoF and RpoE is necessary for Tfe stimulatory transcription activity. Able to interact with Tbp and RNA polymerase in the absence of DNA promoter. Interacts both with the preinitiation and elongation complexes.</text>
</comment>
<dbReference type="InterPro" id="IPR036390">
    <property type="entry name" value="WH_DNA-bd_sf"/>
</dbReference>
<evidence type="ECO:0000313" key="7">
    <source>
        <dbReference type="Proteomes" id="UP000028027"/>
    </source>
</evidence>
<dbReference type="PATRIC" id="fig|1502292.3.peg.1012"/>
<dbReference type="PROSITE" id="PS51344">
    <property type="entry name" value="HTH_TFE_IIE"/>
    <property type="match status" value="1"/>
</dbReference>
<proteinExistence type="inferred from homology"/>
<keyword evidence="1 4" id="KW-0805">Transcription regulation</keyword>
<gene>
    <name evidence="4 6" type="primary">tfe</name>
    <name evidence="6" type="ORF">AAA799E16_01093</name>
</gene>
<evidence type="ECO:0000256" key="1">
    <source>
        <dbReference type="ARBA" id="ARBA00023015"/>
    </source>
</evidence>
<protein>
    <recommendedName>
        <fullName evidence="4">Transcription factor E</fullName>
        <shortName evidence="4">TFE</shortName>
    </recommendedName>
    <alternativeName>
        <fullName evidence="4">TFIIE subunit alpha homolog</fullName>
    </alternativeName>
    <alternativeName>
        <fullName evidence="4">Transcription initiation factor TFIIE</fullName>
    </alternativeName>
</protein>
<dbReference type="Proteomes" id="UP000028027">
    <property type="component" value="Unassembled WGS sequence"/>
</dbReference>
<dbReference type="EMBL" id="JNVL01000013">
    <property type="protein sequence ID" value="KER06247.1"/>
    <property type="molecule type" value="Genomic_DNA"/>
</dbReference>
<name>A0A081S5P4_9ARCH</name>
<evidence type="ECO:0000313" key="6">
    <source>
        <dbReference type="EMBL" id="KER06247.1"/>
    </source>
</evidence>
<dbReference type="InterPro" id="IPR024550">
    <property type="entry name" value="TFIIEa/SarR/Rpc3_HTH_dom"/>
</dbReference>
<dbReference type="InterPro" id="IPR016481">
    <property type="entry name" value="TF_E_archaea"/>
</dbReference>
<evidence type="ECO:0000259" key="5">
    <source>
        <dbReference type="PROSITE" id="PS51344"/>
    </source>
</evidence>
<keyword evidence="2 4" id="KW-0238">DNA-binding</keyword>
<accession>A0A081S5P4</accession>
<evidence type="ECO:0000256" key="3">
    <source>
        <dbReference type="ARBA" id="ARBA00023163"/>
    </source>
</evidence>
<dbReference type="InterPro" id="IPR036388">
    <property type="entry name" value="WH-like_DNA-bd_sf"/>
</dbReference>
<reference evidence="6 7" key="1">
    <citation type="submission" date="2014-06" db="EMBL/GenBank/DDBJ databases">
        <authorList>
            <person name="Ngugi D.K."/>
            <person name="Blom J."/>
            <person name="Alam I."/>
            <person name="Rashid M."/>
            <person name="Ba Alawi W."/>
            <person name="Zhang G."/>
            <person name="Hikmawan T."/>
            <person name="Guan Y."/>
            <person name="Antunes A."/>
            <person name="Siam R."/>
            <person name="Eldorry H."/>
            <person name="Bajic V."/>
            <person name="Stingl U."/>
        </authorList>
    </citation>
    <scope>NUCLEOTIDE SEQUENCE [LARGE SCALE GENOMIC DNA]</scope>
    <source>
        <strain evidence="6">SCGC AAA799-E16</strain>
    </source>
</reference>
<dbReference type="InterPro" id="IPR002853">
    <property type="entry name" value="TFIIE_asu"/>
</dbReference>
<dbReference type="SMART" id="SM00531">
    <property type="entry name" value="TFIIE"/>
    <property type="match status" value="1"/>
</dbReference>
<dbReference type="HAMAP" id="MF_01909">
    <property type="entry name" value="TFE_arch"/>
    <property type="match status" value="1"/>
</dbReference>
<organism evidence="6 7">
    <name type="scientific">Marine Group I thaumarchaeote SCGC AAA799-E16</name>
    <dbReference type="NCBI Taxonomy" id="1502292"/>
    <lineage>
        <taxon>Archaea</taxon>
        <taxon>Nitrososphaerota</taxon>
        <taxon>Marine Group I</taxon>
    </lineage>
</organism>
<dbReference type="SUPFAM" id="SSF46785">
    <property type="entry name" value="Winged helix' DNA-binding domain"/>
    <property type="match status" value="1"/>
</dbReference>
<comment type="similarity">
    <text evidence="4">Belongs to the TFE family.</text>
</comment>